<evidence type="ECO:0000313" key="1">
    <source>
        <dbReference type="EMBL" id="QNQ11030.1"/>
    </source>
</evidence>
<accession>A0A7H0LMX7</accession>
<keyword evidence="2" id="KW-1185">Reference proteome</keyword>
<evidence type="ECO:0000313" key="2">
    <source>
        <dbReference type="Proteomes" id="UP000516148"/>
    </source>
</evidence>
<proteinExistence type="predicted"/>
<dbReference type="AlphaFoldDB" id="A0A7H0LMX7"/>
<sequence>MSWKFDQAPNVACITCRSVMEGQTVLVATHYEDDHSWAFMDGAPTNMATALVVAMSEVLDRHPDLGEIASLPPGWSATRVAAGKPWSMQQDDWDSEA</sequence>
<organism evidence="1 2">
    <name type="scientific">Sphingomonas alpina</name>
    <dbReference type="NCBI Taxonomy" id="653931"/>
    <lineage>
        <taxon>Bacteria</taxon>
        <taxon>Pseudomonadati</taxon>
        <taxon>Pseudomonadota</taxon>
        <taxon>Alphaproteobacteria</taxon>
        <taxon>Sphingomonadales</taxon>
        <taxon>Sphingomonadaceae</taxon>
        <taxon>Sphingomonas</taxon>
    </lineage>
</organism>
<dbReference type="KEGG" id="spap:H3Z74_07665"/>
<dbReference type="Proteomes" id="UP000516148">
    <property type="component" value="Chromosome"/>
</dbReference>
<protein>
    <submittedName>
        <fullName evidence="1">Uncharacterized protein</fullName>
    </submittedName>
</protein>
<name>A0A7H0LMX7_9SPHN</name>
<reference evidence="1 2" key="1">
    <citation type="submission" date="2020-09" db="EMBL/GenBank/DDBJ databases">
        <title>Sphingomonas sp., a new species isolated from pork steak.</title>
        <authorList>
            <person name="Heidler von Heilborn D."/>
        </authorList>
    </citation>
    <scope>NUCLEOTIDE SEQUENCE [LARGE SCALE GENOMIC DNA]</scope>
    <source>
        <strain evidence="2">S8-3T</strain>
    </source>
</reference>
<dbReference type="RefSeq" id="WP_187763316.1">
    <property type="nucleotide sequence ID" value="NZ_CP061038.1"/>
</dbReference>
<dbReference type="EMBL" id="CP061038">
    <property type="protein sequence ID" value="QNQ11030.1"/>
    <property type="molecule type" value="Genomic_DNA"/>
</dbReference>
<gene>
    <name evidence="1" type="ORF">H3Z74_07665</name>
</gene>